<proteinExistence type="predicted"/>
<dbReference type="GO" id="GO:0016491">
    <property type="term" value="F:oxidoreductase activity"/>
    <property type="evidence" value="ECO:0007669"/>
    <property type="project" value="InterPro"/>
</dbReference>
<evidence type="ECO:0000313" key="6">
    <source>
        <dbReference type="EMBL" id="ORZ31950.1"/>
    </source>
</evidence>
<dbReference type="EMBL" id="MCFL01000053">
    <property type="protein sequence ID" value="ORZ31950.1"/>
    <property type="molecule type" value="Genomic_DNA"/>
</dbReference>
<keyword evidence="4" id="KW-1133">Transmembrane helix</keyword>
<name>A0A1Y2HBJ4_9FUNG</name>
<gene>
    <name evidence="6" type="ORF">BCR44DRAFT_136391</name>
</gene>
<dbReference type="GO" id="GO:0046872">
    <property type="term" value="F:metal ion binding"/>
    <property type="evidence" value="ECO:0007669"/>
    <property type="project" value="UniProtKB-KW"/>
</dbReference>
<dbReference type="STRING" id="765915.A0A1Y2HBJ4"/>
<comment type="caution">
    <text evidence="6">The sequence shown here is derived from an EMBL/GenBank/DDBJ whole genome shotgun (WGS) entry which is preliminary data.</text>
</comment>
<evidence type="ECO:0000256" key="4">
    <source>
        <dbReference type="SAM" id="Phobius"/>
    </source>
</evidence>
<keyword evidence="7" id="KW-1185">Reference proteome</keyword>
<keyword evidence="4" id="KW-0812">Transmembrane</keyword>
<dbReference type="SUPFAM" id="SSF48056">
    <property type="entry name" value="Di-copper centre-containing domain"/>
    <property type="match status" value="1"/>
</dbReference>
<keyword evidence="2" id="KW-0186">Copper</keyword>
<evidence type="ECO:0000256" key="1">
    <source>
        <dbReference type="ARBA" id="ARBA00022723"/>
    </source>
</evidence>
<dbReference type="AlphaFoldDB" id="A0A1Y2HBJ4"/>
<feature type="compositionally biased region" description="Low complexity" evidence="3">
    <location>
        <begin position="370"/>
        <end position="385"/>
    </location>
</feature>
<dbReference type="Proteomes" id="UP000193411">
    <property type="component" value="Unassembled WGS sequence"/>
</dbReference>
<dbReference type="PRINTS" id="PR00092">
    <property type="entry name" value="TYROSINASE"/>
</dbReference>
<dbReference type="OrthoDB" id="6132182at2759"/>
<accession>A0A1Y2HBJ4</accession>
<evidence type="ECO:0000256" key="3">
    <source>
        <dbReference type="SAM" id="MobiDB-lite"/>
    </source>
</evidence>
<feature type="region of interest" description="Disordered" evidence="3">
    <location>
        <begin position="370"/>
        <end position="394"/>
    </location>
</feature>
<dbReference type="InterPro" id="IPR008922">
    <property type="entry name" value="Di-copper_centre_dom_sf"/>
</dbReference>
<dbReference type="InterPro" id="IPR002227">
    <property type="entry name" value="Tyrosinase_Cu-bd"/>
</dbReference>
<protein>
    <recommendedName>
        <fullName evidence="5">Tyrosinase copper-binding domain-containing protein</fullName>
    </recommendedName>
</protein>
<evidence type="ECO:0000259" key="5">
    <source>
        <dbReference type="Pfam" id="PF00264"/>
    </source>
</evidence>
<feature type="domain" description="Tyrosinase copper-binding" evidence="5">
    <location>
        <begin position="138"/>
        <end position="300"/>
    </location>
</feature>
<reference evidence="6 7" key="1">
    <citation type="submission" date="2016-07" db="EMBL/GenBank/DDBJ databases">
        <title>Pervasive Adenine N6-methylation of Active Genes in Fungi.</title>
        <authorList>
            <consortium name="DOE Joint Genome Institute"/>
            <person name="Mondo S.J."/>
            <person name="Dannebaum R.O."/>
            <person name="Kuo R.C."/>
            <person name="Labutti K."/>
            <person name="Haridas S."/>
            <person name="Kuo A."/>
            <person name="Salamov A."/>
            <person name="Ahrendt S.R."/>
            <person name="Lipzen A."/>
            <person name="Sullivan W."/>
            <person name="Andreopoulos W.B."/>
            <person name="Clum A."/>
            <person name="Lindquist E."/>
            <person name="Daum C."/>
            <person name="Ramamoorthy G.K."/>
            <person name="Gryganskyi A."/>
            <person name="Culley D."/>
            <person name="Magnuson J.K."/>
            <person name="James T.Y."/>
            <person name="O'Malley M.A."/>
            <person name="Stajich J.E."/>
            <person name="Spatafora J.W."/>
            <person name="Visel A."/>
            <person name="Grigoriev I.V."/>
        </authorList>
    </citation>
    <scope>NUCLEOTIDE SEQUENCE [LARGE SCALE GENOMIC DNA]</scope>
    <source>
        <strain evidence="6 7">PL171</strain>
    </source>
</reference>
<evidence type="ECO:0000256" key="2">
    <source>
        <dbReference type="ARBA" id="ARBA00023008"/>
    </source>
</evidence>
<keyword evidence="1" id="KW-0479">Metal-binding</keyword>
<sequence length="515" mass="56887">MSHRLNQATKVAVTSSTWHSSRKKSKYLSIVDPSEPPYLRKPWFYHVCREVRVGSRSPRAGFFAITMTNLACALARMPAAAIVAMAVLYTLLISVFPTHAASPLCSSPRLRKEIRDLNNTEFAAFTRGMNQLKSFGRLNQYVAIHQQWTQPAHGGALFFAWHRRFIYQLETELLAITGPALSGLPYFDPFMSYSIFNPTHPRFLGDAQGCVTSGPFAGWWSTDGRCLTHELNQQPNFVDPRAVAQLILSGSSFATFSNAYEFGQHATVHNGVGGQMVALAYSTNDYMFYLHHAHVDQVWYARQFADTSRFYWDYLGTHTPGGVGTVNLNTRIPPWQDTVGTVADVYFTMCYDYQPARGAALLSPNAQAAAPAPAAPNANAPVAAPTDGGPQLRRREASDNDAFKLFNFTMSDPLHRCTPLPANVLVRLGLDPAGGRQACNDVNSVIEKMQAQEHNDMAAHARWMTVQDVPKDIKEPARREWVRPLDSTSVSGAVRTGVVGVGGWLLGSTLVAWFA</sequence>
<feature type="transmembrane region" description="Helical" evidence="4">
    <location>
        <begin position="77"/>
        <end position="96"/>
    </location>
</feature>
<dbReference type="Gene3D" id="1.10.1280.10">
    <property type="entry name" value="Di-copper center containing domain from catechol oxidase"/>
    <property type="match status" value="1"/>
</dbReference>
<organism evidence="6 7">
    <name type="scientific">Catenaria anguillulae PL171</name>
    <dbReference type="NCBI Taxonomy" id="765915"/>
    <lineage>
        <taxon>Eukaryota</taxon>
        <taxon>Fungi</taxon>
        <taxon>Fungi incertae sedis</taxon>
        <taxon>Blastocladiomycota</taxon>
        <taxon>Blastocladiomycetes</taxon>
        <taxon>Blastocladiales</taxon>
        <taxon>Catenariaceae</taxon>
        <taxon>Catenaria</taxon>
    </lineage>
</organism>
<evidence type="ECO:0000313" key="7">
    <source>
        <dbReference type="Proteomes" id="UP000193411"/>
    </source>
</evidence>
<dbReference type="PANTHER" id="PTHR11474:SF126">
    <property type="entry name" value="TYROSINASE-LIKE PROTEIN TYR-1-RELATED"/>
    <property type="match status" value="1"/>
</dbReference>
<dbReference type="Pfam" id="PF00264">
    <property type="entry name" value="Tyrosinase"/>
    <property type="match status" value="1"/>
</dbReference>
<keyword evidence="4" id="KW-0472">Membrane</keyword>
<dbReference type="PANTHER" id="PTHR11474">
    <property type="entry name" value="TYROSINASE FAMILY MEMBER"/>
    <property type="match status" value="1"/>
</dbReference>
<dbReference type="InterPro" id="IPR050316">
    <property type="entry name" value="Tyrosinase/Hemocyanin"/>
</dbReference>